<keyword evidence="4" id="KW-1185">Reference proteome</keyword>
<organism evidence="3 4">
    <name type="scientific">Dreissena polymorpha</name>
    <name type="common">Zebra mussel</name>
    <name type="synonym">Mytilus polymorpha</name>
    <dbReference type="NCBI Taxonomy" id="45954"/>
    <lineage>
        <taxon>Eukaryota</taxon>
        <taxon>Metazoa</taxon>
        <taxon>Spiralia</taxon>
        <taxon>Lophotrochozoa</taxon>
        <taxon>Mollusca</taxon>
        <taxon>Bivalvia</taxon>
        <taxon>Autobranchia</taxon>
        <taxon>Heteroconchia</taxon>
        <taxon>Euheterodonta</taxon>
        <taxon>Imparidentia</taxon>
        <taxon>Neoheterodontei</taxon>
        <taxon>Myida</taxon>
        <taxon>Dreissenoidea</taxon>
        <taxon>Dreissenidae</taxon>
        <taxon>Dreissena</taxon>
    </lineage>
</organism>
<accession>A0A9D3Z4Q9</accession>
<dbReference type="AlphaFoldDB" id="A0A9D3Z4Q9"/>
<protein>
    <submittedName>
        <fullName evidence="3">Uncharacterized protein</fullName>
    </submittedName>
</protein>
<comment type="caution">
    <text evidence="3">The sequence shown here is derived from an EMBL/GenBank/DDBJ whole genome shotgun (WGS) entry which is preliminary data.</text>
</comment>
<evidence type="ECO:0000256" key="1">
    <source>
        <dbReference type="SAM" id="Coils"/>
    </source>
</evidence>
<evidence type="ECO:0000313" key="4">
    <source>
        <dbReference type="Proteomes" id="UP000828390"/>
    </source>
</evidence>
<reference evidence="3" key="1">
    <citation type="journal article" date="2019" name="bioRxiv">
        <title>The Genome of the Zebra Mussel, Dreissena polymorpha: A Resource for Invasive Species Research.</title>
        <authorList>
            <person name="McCartney M.A."/>
            <person name="Auch B."/>
            <person name="Kono T."/>
            <person name="Mallez S."/>
            <person name="Zhang Y."/>
            <person name="Obille A."/>
            <person name="Becker A."/>
            <person name="Abrahante J.E."/>
            <person name="Garbe J."/>
            <person name="Badalamenti J.P."/>
            <person name="Herman A."/>
            <person name="Mangelson H."/>
            <person name="Liachko I."/>
            <person name="Sullivan S."/>
            <person name="Sone E.D."/>
            <person name="Koren S."/>
            <person name="Silverstein K.A.T."/>
            <person name="Beckman K.B."/>
            <person name="Gohl D.M."/>
        </authorList>
    </citation>
    <scope>NUCLEOTIDE SEQUENCE</scope>
    <source>
        <strain evidence="3">Duluth1</strain>
        <tissue evidence="3">Whole animal</tissue>
    </source>
</reference>
<keyword evidence="1" id="KW-0175">Coiled coil</keyword>
<dbReference type="Gene3D" id="3.30.70.1820">
    <property type="entry name" value="L1 transposable element, RRM domain"/>
    <property type="match status" value="1"/>
</dbReference>
<evidence type="ECO:0000313" key="3">
    <source>
        <dbReference type="EMBL" id="KAH3710590.1"/>
    </source>
</evidence>
<sequence>MSNNTTKKQLKLNFTGEKPQTKPAVKKYRPDTSDNSNSSMDELNSIHMQLQAMTDGISSLREDLKSMLRKDEVEQLITNTVTSVMHKIEQNMNKKIDQLVNEKYKEMQATIESLDFENKSLKDTLQKLENNNKTNLKSLQEQIDKTDEISRTASKKANYNEQYSRKNNIKILNIPENRDENDESLAKTVIGILKTHTEVDLQPIDTVAMHRIPTKKGQTRPVLIKLRNNSVKSAIMRKRAPMKNGGYKLVDDVTKPNQGLINRLHLHPDIESAWYFNGAVYGQTVADERIKFDIYDNVSGVIEDFRQYRHNGTQNR</sequence>
<proteinExistence type="predicted"/>
<feature type="region of interest" description="Disordered" evidence="2">
    <location>
        <begin position="1"/>
        <end position="39"/>
    </location>
</feature>
<evidence type="ECO:0000256" key="2">
    <source>
        <dbReference type="SAM" id="MobiDB-lite"/>
    </source>
</evidence>
<feature type="coiled-coil region" evidence="1">
    <location>
        <begin position="104"/>
        <end position="145"/>
    </location>
</feature>
<dbReference type="Proteomes" id="UP000828390">
    <property type="component" value="Unassembled WGS sequence"/>
</dbReference>
<reference evidence="3" key="2">
    <citation type="submission" date="2020-11" db="EMBL/GenBank/DDBJ databases">
        <authorList>
            <person name="McCartney M.A."/>
            <person name="Auch B."/>
            <person name="Kono T."/>
            <person name="Mallez S."/>
            <person name="Becker A."/>
            <person name="Gohl D.M."/>
            <person name="Silverstein K.A.T."/>
            <person name="Koren S."/>
            <person name="Bechman K.B."/>
            <person name="Herman A."/>
            <person name="Abrahante J.E."/>
            <person name="Garbe J."/>
        </authorList>
    </citation>
    <scope>NUCLEOTIDE SEQUENCE</scope>
    <source>
        <strain evidence="3">Duluth1</strain>
        <tissue evidence="3">Whole animal</tissue>
    </source>
</reference>
<dbReference type="EMBL" id="JAIWYP010000014">
    <property type="protein sequence ID" value="KAH3710590.1"/>
    <property type="molecule type" value="Genomic_DNA"/>
</dbReference>
<name>A0A9D3Z4Q9_DREPO</name>
<dbReference type="PANTHER" id="PTHR37445:SF3">
    <property type="entry name" value="ZINC FINGER PHD-TYPE DOMAIN-CONTAINING PROTEIN"/>
    <property type="match status" value="1"/>
</dbReference>
<gene>
    <name evidence="3" type="ORF">DPMN_070077</name>
</gene>
<dbReference type="PANTHER" id="PTHR37445">
    <property type="entry name" value="PROTEIN CBG24663"/>
    <property type="match status" value="1"/>
</dbReference>